<dbReference type="InterPro" id="IPR027417">
    <property type="entry name" value="P-loop_NTPase"/>
</dbReference>
<dbReference type="AlphaFoldDB" id="A0A7X6FNR6"/>
<evidence type="ECO:0000256" key="1">
    <source>
        <dbReference type="ARBA" id="ARBA00005417"/>
    </source>
</evidence>
<evidence type="ECO:0000313" key="5">
    <source>
        <dbReference type="Proteomes" id="UP000558475"/>
    </source>
</evidence>
<evidence type="ECO:0000259" key="3">
    <source>
        <dbReference type="Pfam" id="PF00005"/>
    </source>
</evidence>
<proteinExistence type="inferred from homology"/>
<evidence type="ECO:0000256" key="2">
    <source>
        <dbReference type="ARBA" id="ARBA00022448"/>
    </source>
</evidence>
<dbReference type="EMBL" id="JAAXZB010000001">
    <property type="protein sequence ID" value="NKW09200.1"/>
    <property type="molecule type" value="Genomic_DNA"/>
</dbReference>
<dbReference type="PANTHER" id="PTHR42788">
    <property type="entry name" value="TAURINE IMPORT ATP-BINDING PROTEIN-RELATED"/>
    <property type="match status" value="1"/>
</dbReference>
<feature type="domain" description="ABC transporter" evidence="3">
    <location>
        <begin position="22"/>
        <end position="60"/>
    </location>
</feature>
<dbReference type="Pfam" id="PF00005">
    <property type="entry name" value="ABC_tran"/>
    <property type="match status" value="1"/>
</dbReference>
<comment type="similarity">
    <text evidence="1">Belongs to the ABC transporter superfamily.</text>
</comment>
<name>A0A7X6FNR6_9HYPH</name>
<dbReference type="Proteomes" id="UP000558475">
    <property type="component" value="Unassembled WGS sequence"/>
</dbReference>
<dbReference type="Gene3D" id="3.40.50.300">
    <property type="entry name" value="P-loop containing nucleotide triphosphate hydrolases"/>
    <property type="match status" value="1"/>
</dbReference>
<comment type="caution">
    <text evidence="4">The sequence shown here is derived from an EMBL/GenBank/DDBJ whole genome shotgun (WGS) entry which is preliminary data.</text>
</comment>
<dbReference type="InterPro" id="IPR003439">
    <property type="entry name" value="ABC_transporter-like_ATP-bd"/>
</dbReference>
<organism evidence="4 5">
    <name type="scientific">Brucella tritici</name>
    <dbReference type="NCBI Taxonomy" id="94626"/>
    <lineage>
        <taxon>Bacteria</taxon>
        <taxon>Pseudomonadati</taxon>
        <taxon>Pseudomonadota</taxon>
        <taxon>Alphaproteobacteria</taxon>
        <taxon>Hyphomicrobiales</taxon>
        <taxon>Brucellaceae</taxon>
        <taxon>Brucella/Ochrobactrum group</taxon>
        <taxon>Brucella</taxon>
    </lineage>
</organism>
<evidence type="ECO:0000313" key="4">
    <source>
        <dbReference type="EMBL" id="NKW09200.1"/>
    </source>
</evidence>
<dbReference type="SUPFAM" id="SSF52540">
    <property type="entry name" value="P-loop containing nucleoside triphosphate hydrolases"/>
    <property type="match status" value="1"/>
</dbReference>
<dbReference type="PANTHER" id="PTHR42788:SF13">
    <property type="entry name" value="ALIPHATIC SULFONATES IMPORT ATP-BINDING PROTEIN SSUB"/>
    <property type="match status" value="1"/>
</dbReference>
<sequence length="74" mass="7796">MVAIKDVSLVYAAHGMTPVHALDKINLDVQEGGFVSLIGPSGCGKSTLLRTLGDLLSPRQAILQSAAPRQGRRV</sequence>
<accession>A0A7X6FNR6</accession>
<keyword evidence="4" id="KW-0547">Nucleotide-binding</keyword>
<protein>
    <submittedName>
        <fullName evidence="4">ATP-binding cassette domain-containing protein</fullName>
    </submittedName>
</protein>
<dbReference type="InterPro" id="IPR050166">
    <property type="entry name" value="ABC_transporter_ATP-bind"/>
</dbReference>
<keyword evidence="4" id="KW-0067">ATP-binding</keyword>
<keyword evidence="2" id="KW-0813">Transport</keyword>
<reference evidence="4 5" key="1">
    <citation type="submission" date="2020-04" db="EMBL/GenBank/DDBJ databases">
        <title>Whole genome sequencing of clinical and environmental type strains of Ochrobactrum.</title>
        <authorList>
            <person name="Dharne M."/>
        </authorList>
    </citation>
    <scope>NUCLEOTIDE SEQUENCE [LARGE SCALE GENOMIC DNA]</scope>
    <source>
        <strain evidence="4 5">DSM 13340</strain>
    </source>
</reference>
<dbReference type="GO" id="GO:0005524">
    <property type="term" value="F:ATP binding"/>
    <property type="evidence" value="ECO:0007669"/>
    <property type="project" value="UniProtKB-KW"/>
</dbReference>
<dbReference type="GO" id="GO:0016887">
    <property type="term" value="F:ATP hydrolysis activity"/>
    <property type="evidence" value="ECO:0007669"/>
    <property type="project" value="InterPro"/>
</dbReference>
<gene>
    <name evidence="4" type="ORF">HGG76_03065</name>
</gene>